<dbReference type="SUPFAM" id="SSF101874">
    <property type="entry name" value="YceI-like"/>
    <property type="match status" value="1"/>
</dbReference>
<dbReference type="STRING" id="468056.SAMN05443549_103301"/>
<accession>A0A1M5IZ40</accession>
<dbReference type="EMBL" id="FQWB01000003">
    <property type="protein sequence ID" value="SHG33597.1"/>
    <property type="molecule type" value="Genomic_DNA"/>
</dbReference>
<keyword evidence="3" id="KW-1185">Reference proteome</keyword>
<feature type="domain" description="Lipid/polyisoprenoid-binding YceI-like" evidence="1">
    <location>
        <begin position="19"/>
        <end position="152"/>
    </location>
</feature>
<dbReference type="AlphaFoldDB" id="A0A1M5IZ40"/>
<organism evidence="2 3">
    <name type="scientific">Flavobacterium fluvii</name>
    <dbReference type="NCBI Taxonomy" id="468056"/>
    <lineage>
        <taxon>Bacteria</taxon>
        <taxon>Pseudomonadati</taxon>
        <taxon>Bacteroidota</taxon>
        <taxon>Flavobacteriia</taxon>
        <taxon>Flavobacteriales</taxon>
        <taxon>Flavobacteriaceae</taxon>
        <taxon>Flavobacterium</taxon>
    </lineage>
</organism>
<gene>
    <name evidence="2" type="ORF">SAMN05443549_103301</name>
</gene>
<dbReference type="Proteomes" id="UP000184516">
    <property type="component" value="Unassembled WGS sequence"/>
</dbReference>
<dbReference type="InterPro" id="IPR036761">
    <property type="entry name" value="TTHA0802/YceI-like_sf"/>
</dbReference>
<name>A0A1M5IZ40_9FLAO</name>
<sequence>MVAYKGIINFEASVPLFEEVKAKSENATCTLTLKTGEIKSSVFIRDFHFKIALMEQHFNENYMESGNYPKASFKGIIEGFNLNIIGNLPKEFRLKGTLKLHGKSKKINTIAILRKLNNGLEITTDFNVNTKDFNIKIPEILSMKVAETVNIQTVFLVQ</sequence>
<proteinExistence type="predicted"/>
<protein>
    <submittedName>
        <fullName evidence="2">YceI-like domain-containing protein</fullName>
    </submittedName>
</protein>
<dbReference type="InterPro" id="IPR007372">
    <property type="entry name" value="Lipid/polyisoprenoid-bd_YceI"/>
</dbReference>
<evidence type="ECO:0000259" key="1">
    <source>
        <dbReference type="Pfam" id="PF04264"/>
    </source>
</evidence>
<dbReference type="Gene3D" id="2.40.128.110">
    <property type="entry name" value="Lipid/polyisoprenoid-binding, YceI-like"/>
    <property type="match status" value="1"/>
</dbReference>
<evidence type="ECO:0000313" key="3">
    <source>
        <dbReference type="Proteomes" id="UP000184516"/>
    </source>
</evidence>
<evidence type="ECO:0000313" key="2">
    <source>
        <dbReference type="EMBL" id="SHG33597.1"/>
    </source>
</evidence>
<reference evidence="3" key="1">
    <citation type="submission" date="2016-11" db="EMBL/GenBank/DDBJ databases">
        <authorList>
            <person name="Varghese N."/>
            <person name="Submissions S."/>
        </authorList>
    </citation>
    <scope>NUCLEOTIDE SEQUENCE [LARGE SCALE GENOMIC DNA]</scope>
    <source>
        <strain evidence="3">DSM 19978</strain>
    </source>
</reference>
<dbReference type="Pfam" id="PF04264">
    <property type="entry name" value="YceI"/>
    <property type="match status" value="1"/>
</dbReference>